<comment type="subcellular location">
    <subcellularLocation>
        <location evidence="1">Mitochondrion</location>
    </subcellularLocation>
</comment>
<keyword evidence="5" id="KW-0687">Ribonucleoprotein</keyword>
<dbReference type="GO" id="GO:0005762">
    <property type="term" value="C:mitochondrial large ribosomal subunit"/>
    <property type="evidence" value="ECO:0007669"/>
    <property type="project" value="TreeGrafter"/>
</dbReference>
<evidence type="ECO:0000256" key="5">
    <source>
        <dbReference type="ARBA" id="ARBA00023274"/>
    </source>
</evidence>
<reference evidence="9" key="1">
    <citation type="submission" date="2025-08" db="UniProtKB">
        <authorList>
            <consortium name="RefSeq"/>
        </authorList>
    </citation>
    <scope>IDENTIFICATION</scope>
    <source>
        <tissue evidence="9">Thorax and Abdomen</tissue>
    </source>
</reference>
<comment type="similarity">
    <text evidence="2">Belongs to the mitochondrion-specific ribosomal protein mL50 family.</text>
</comment>
<evidence type="ECO:0000256" key="2">
    <source>
        <dbReference type="ARBA" id="ARBA00008860"/>
    </source>
</evidence>
<keyword evidence="8" id="KW-1185">Reference proteome</keyword>
<evidence type="ECO:0000256" key="7">
    <source>
        <dbReference type="ARBA" id="ARBA00035398"/>
    </source>
</evidence>
<protein>
    <recommendedName>
        <fullName evidence="6">Large ribosomal subunit protein mL50</fullName>
    </recommendedName>
    <alternativeName>
        <fullName evidence="7">39S ribosomal protein L50, mitochondrial</fullName>
    </alternativeName>
</protein>
<dbReference type="InParanoid" id="A0A6J0BPE7"/>
<dbReference type="PANTHER" id="PTHR31542:SF1">
    <property type="entry name" value="LARGE RIBOSOMAL SUBUNIT PROTEIN ML50"/>
    <property type="match status" value="1"/>
</dbReference>
<sequence length="218" mass="24781">MAALIRHAWQASSSKYSTLLRSALTGGTTDARRDFAAVKKFGKKKKNEKEGRFRKTINLATLQAERESLATRGYLRPQKSYSPATDVMERLDKVCHDEGLKIVNETRLDEPIVRYKLFTACGKEFSHAIPNSLLHTVETIADLRKFYLTPVNATVPLDAMRDQNLPENLHIQYEYHRFIPETDTMFGGKTAFPKSSTLVTGLKYKKKYPGHTAKTSWP</sequence>
<dbReference type="InterPro" id="IPR018305">
    <property type="entry name" value="Ribosomal_m50"/>
</dbReference>
<name>A0A6J0BPE7_NEOLC</name>
<evidence type="ECO:0000256" key="6">
    <source>
        <dbReference type="ARBA" id="ARBA00035183"/>
    </source>
</evidence>
<proteinExistence type="inferred from homology"/>
<organism evidence="9">
    <name type="scientific">Neodiprion lecontei</name>
    <name type="common">Redheaded pine sawfly</name>
    <dbReference type="NCBI Taxonomy" id="441921"/>
    <lineage>
        <taxon>Eukaryota</taxon>
        <taxon>Metazoa</taxon>
        <taxon>Ecdysozoa</taxon>
        <taxon>Arthropoda</taxon>
        <taxon>Hexapoda</taxon>
        <taxon>Insecta</taxon>
        <taxon>Pterygota</taxon>
        <taxon>Neoptera</taxon>
        <taxon>Endopterygota</taxon>
        <taxon>Hymenoptera</taxon>
        <taxon>Tenthredinoidea</taxon>
        <taxon>Diprionidae</taxon>
        <taxon>Diprioninae</taxon>
        <taxon>Neodiprion</taxon>
    </lineage>
</organism>
<dbReference type="KEGG" id="nlo:107221288"/>
<dbReference type="CTD" id="54534"/>
<dbReference type="GeneID" id="107221288"/>
<evidence type="ECO:0000313" key="8">
    <source>
        <dbReference type="Proteomes" id="UP000829291"/>
    </source>
</evidence>
<keyword evidence="4" id="KW-0496">Mitochondrion</keyword>
<dbReference type="FunCoup" id="A0A6J0BPE7">
    <property type="interactions" value="283"/>
</dbReference>
<evidence type="ECO:0000313" key="9">
    <source>
        <dbReference type="RefSeq" id="XP_015515713.1"/>
    </source>
</evidence>
<accession>A0A6J0BPE7</accession>
<dbReference type="RefSeq" id="XP_015515713.1">
    <property type="nucleotide sequence ID" value="XM_015660227.2"/>
</dbReference>
<dbReference type="PANTHER" id="PTHR31542">
    <property type="entry name" value="39A RIBOSOMAL PROTEIN L50, MITOCHONDRIAL"/>
    <property type="match status" value="1"/>
</dbReference>
<evidence type="ECO:0000256" key="3">
    <source>
        <dbReference type="ARBA" id="ARBA00022980"/>
    </source>
</evidence>
<evidence type="ECO:0000256" key="4">
    <source>
        <dbReference type="ARBA" id="ARBA00023128"/>
    </source>
</evidence>
<evidence type="ECO:0000256" key="1">
    <source>
        <dbReference type="ARBA" id="ARBA00004173"/>
    </source>
</evidence>
<dbReference type="OrthoDB" id="9939609at2759"/>
<keyword evidence="3 9" id="KW-0689">Ribosomal protein</keyword>
<dbReference type="Proteomes" id="UP000829291">
    <property type="component" value="Chromosome 5"/>
</dbReference>
<dbReference type="AlphaFoldDB" id="A0A6J0BPE7"/>
<gene>
    <name evidence="9" type="primary">LOC107221288</name>
</gene>